<dbReference type="VEuPathDB" id="FungiDB:PITG_22453"/>
<dbReference type="OMA" id="ICIPGEF"/>
<dbReference type="Proteomes" id="UP000006643">
    <property type="component" value="Unassembled WGS sequence"/>
</dbReference>
<dbReference type="Gene3D" id="2.60.40.790">
    <property type="match status" value="1"/>
</dbReference>
<dbReference type="GO" id="GO:0051082">
    <property type="term" value="F:unfolded protein binding"/>
    <property type="evidence" value="ECO:0007669"/>
    <property type="project" value="TreeGrafter"/>
</dbReference>
<proteinExistence type="predicted"/>
<dbReference type="STRING" id="403677.D0RMC7"/>
<dbReference type="PANTHER" id="PTHR12967:SF0">
    <property type="entry name" value="PROTEIN SHQ1 HOMOLOG"/>
    <property type="match status" value="1"/>
</dbReference>
<dbReference type="eggNOG" id="KOG3247">
    <property type="taxonomic scope" value="Eukaryota"/>
</dbReference>
<protein>
    <recommendedName>
        <fullName evidence="1">CS domain-containing protein</fullName>
    </recommendedName>
</protein>
<dbReference type="GO" id="GO:0000493">
    <property type="term" value="P:box H/ACA snoRNP assembly"/>
    <property type="evidence" value="ECO:0007669"/>
    <property type="project" value="InterPro"/>
</dbReference>
<evidence type="ECO:0000313" key="3">
    <source>
        <dbReference type="Proteomes" id="UP000006643"/>
    </source>
</evidence>
<dbReference type="InterPro" id="IPR008978">
    <property type="entry name" value="HSP20-like_chaperone"/>
</dbReference>
<dbReference type="InParanoid" id="D0RMC7"/>
<evidence type="ECO:0000259" key="1">
    <source>
        <dbReference type="PROSITE" id="PS51203"/>
    </source>
</evidence>
<dbReference type="GO" id="GO:0005654">
    <property type="term" value="C:nucleoplasm"/>
    <property type="evidence" value="ECO:0007669"/>
    <property type="project" value="TreeGrafter"/>
</dbReference>
<dbReference type="SUPFAM" id="SSF49764">
    <property type="entry name" value="HSP20-like chaperones"/>
    <property type="match status" value="1"/>
</dbReference>
<feature type="domain" description="CS" evidence="1">
    <location>
        <begin position="2"/>
        <end position="92"/>
    </location>
</feature>
<name>D0RMC7_PHYIT</name>
<dbReference type="KEGG" id="pif:PITG_22453"/>
<dbReference type="OrthoDB" id="73639at2759"/>
<reference evidence="3" key="1">
    <citation type="journal article" date="2009" name="Nature">
        <title>Genome sequence and analysis of the Irish potato famine pathogen Phytophthora infestans.</title>
        <authorList>
            <consortium name="The Broad Institute Genome Sequencing Platform"/>
            <person name="Haas B.J."/>
            <person name="Kamoun S."/>
            <person name="Zody M.C."/>
            <person name="Jiang R.H."/>
            <person name="Handsaker R.E."/>
            <person name="Cano L.M."/>
            <person name="Grabherr M."/>
            <person name="Kodira C.D."/>
            <person name="Raffaele S."/>
            <person name="Torto-Alalibo T."/>
            <person name="Bozkurt T.O."/>
            <person name="Ah-Fong A.M."/>
            <person name="Alvarado L."/>
            <person name="Anderson V.L."/>
            <person name="Armstrong M.R."/>
            <person name="Avrova A."/>
            <person name="Baxter L."/>
            <person name="Beynon J."/>
            <person name="Boevink P.C."/>
            <person name="Bollmann S.R."/>
            <person name="Bos J.I."/>
            <person name="Bulone V."/>
            <person name="Cai G."/>
            <person name="Cakir C."/>
            <person name="Carrington J.C."/>
            <person name="Chawner M."/>
            <person name="Conti L."/>
            <person name="Costanzo S."/>
            <person name="Ewan R."/>
            <person name="Fahlgren N."/>
            <person name="Fischbach M.A."/>
            <person name="Fugelstad J."/>
            <person name="Gilroy E.M."/>
            <person name="Gnerre S."/>
            <person name="Green P.J."/>
            <person name="Grenville-Briggs L.J."/>
            <person name="Griffith J."/>
            <person name="Grunwald N.J."/>
            <person name="Horn K."/>
            <person name="Horner N.R."/>
            <person name="Hu C.H."/>
            <person name="Huitema E."/>
            <person name="Jeong D.H."/>
            <person name="Jones A.M."/>
            <person name="Jones J.D."/>
            <person name="Jones R.W."/>
            <person name="Karlsson E.K."/>
            <person name="Kunjeti S.G."/>
            <person name="Lamour K."/>
            <person name="Liu Z."/>
            <person name="Ma L."/>
            <person name="Maclean D."/>
            <person name="Chibucos M.C."/>
            <person name="McDonald H."/>
            <person name="McWalters J."/>
            <person name="Meijer H.J."/>
            <person name="Morgan W."/>
            <person name="Morris P.F."/>
            <person name="Munro C.A."/>
            <person name="O'Neill K."/>
            <person name="Ospina-Giraldo M."/>
            <person name="Pinzon A."/>
            <person name="Pritchard L."/>
            <person name="Ramsahoye B."/>
            <person name="Ren Q."/>
            <person name="Restrepo S."/>
            <person name="Roy S."/>
            <person name="Sadanandom A."/>
            <person name="Savidor A."/>
            <person name="Schornack S."/>
            <person name="Schwartz D.C."/>
            <person name="Schumann U.D."/>
            <person name="Schwessinger B."/>
            <person name="Seyer L."/>
            <person name="Sharpe T."/>
            <person name="Silvar C."/>
            <person name="Song J."/>
            <person name="Studholme D.J."/>
            <person name="Sykes S."/>
            <person name="Thines M."/>
            <person name="van de Vondervoort P.J."/>
            <person name="Phuntumart V."/>
            <person name="Wawra S."/>
            <person name="Weide R."/>
            <person name="Win J."/>
            <person name="Young C."/>
            <person name="Zhou S."/>
            <person name="Fry W."/>
            <person name="Meyers B.C."/>
            <person name="van West P."/>
            <person name="Ristaino J."/>
            <person name="Govers F."/>
            <person name="Birch P.R."/>
            <person name="Whisson S.C."/>
            <person name="Judelson H.S."/>
            <person name="Nusbaum C."/>
        </authorList>
    </citation>
    <scope>NUCLEOTIDE SEQUENCE [LARGE SCALE GENOMIC DNA]</scope>
    <source>
        <strain evidence="3">T30-4</strain>
    </source>
</reference>
<dbReference type="HOGENOM" id="CLU_1630282_0_0_1"/>
<dbReference type="PANTHER" id="PTHR12967">
    <property type="entry name" value="PROTEIN SHQ1 HOMOLOG"/>
    <property type="match status" value="1"/>
</dbReference>
<dbReference type="AlphaFoldDB" id="D0RMC7"/>
<gene>
    <name evidence="2" type="ORF">PITG_22453</name>
</gene>
<evidence type="ECO:0000313" key="2">
    <source>
        <dbReference type="EMBL" id="EEY62104.1"/>
    </source>
</evidence>
<dbReference type="InterPro" id="IPR048696">
    <property type="entry name" value="SHQ1-like_CS"/>
</dbReference>
<dbReference type="InterPro" id="IPR007052">
    <property type="entry name" value="CS_dom"/>
</dbReference>
<dbReference type="Pfam" id="PF21413">
    <property type="entry name" value="SHQ1-like_CS"/>
    <property type="match status" value="1"/>
</dbReference>
<accession>D0RMC7</accession>
<sequence>MVATPRFHVTQDAAWVFVHVHVPFVRVSDMEFYVDNVDFTFFCKPYLLKLHFPHEVVDDELAKAVYDPNKENGTIVVHLPKKEPGQEFPDLDMLTKLLQPQRPSIDVKSDKQRKAPLIEVLDSSGSEPIGTFQEENDRLNALIDGISISSKSAAVAPSTEQFD</sequence>
<dbReference type="EMBL" id="GG690701">
    <property type="protein sequence ID" value="EEY62104.1"/>
    <property type="molecule type" value="Genomic_DNA"/>
</dbReference>
<dbReference type="GO" id="GO:0005737">
    <property type="term" value="C:cytoplasm"/>
    <property type="evidence" value="ECO:0007669"/>
    <property type="project" value="TreeGrafter"/>
</dbReference>
<dbReference type="PROSITE" id="PS51203">
    <property type="entry name" value="CS"/>
    <property type="match status" value="1"/>
</dbReference>
<dbReference type="GeneID" id="9468193"/>
<keyword evidence="3" id="KW-1185">Reference proteome</keyword>
<organism evidence="2 3">
    <name type="scientific">Phytophthora infestans (strain T30-4)</name>
    <name type="common">Potato late blight agent</name>
    <dbReference type="NCBI Taxonomy" id="403677"/>
    <lineage>
        <taxon>Eukaryota</taxon>
        <taxon>Sar</taxon>
        <taxon>Stramenopiles</taxon>
        <taxon>Oomycota</taxon>
        <taxon>Peronosporomycetes</taxon>
        <taxon>Peronosporales</taxon>
        <taxon>Peronosporaceae</taxon>
        <taxon>Phytophthora</taxon>
    </lineage>
</organism>
<dbReference type="InterPro" id="IPR039742">
    <property type="entry name" value="Shq1"/>
</dbReference>
<dbReference type="RefSeq" id="XP_002909802.1">
    <property type="nucleotide sequence ID" value="XM_002909756.1"/>
</dbReference>